<gene>
    <name evidence="1" type="ORF">QFC19_007986</name>
</gene>
<dbReference type="Proteomes" id="UP001241377">
    <property type="component" value="Unassembled WGS sequence"/>
</dbReference>
<evidence type="ECO:0000313" key="1">
    <source>
        <dbReference type="EMBL" id="KAJ9094377.1"/>
    </source>
</evidence>
<sequence>MPTSSEQSQHSPIDGSPHLASVSLPSSSGGLDALLNPPRTASHPTHLKDSMPYYKGGKRQGVTSSEHSSGFPNPYPRRASSPGTVTRHLRSPSPISSKRKEGPSAYPLTYMPLTRAGISNFTLPLSNVDPKKARIEAEKGRRVELRDKFANLRDAMPMDGQKVSKINILDRGEWKGFTAGVHELDDGDIRQLQAIDELRGAPGSLKCNPRYQLHHLGWIA</sequence>
<organism evidence="1 2">
    <name type="scientific">Naganishia cerealis</name>
    <dbReference type="NCBI Taxonomy" id="610337"/>
    <lineage>
        <taxon>Eukaryota</taxon>
        <taxon>Fungi</taxon>
        <taxon>Dikarya</taxon>
        <taxon>Basidiomycota</taxon>
        <taxon>Agaricomycotina</taxon>
        <taxon>Tremellomycetes</taxon>
        <taxon>Filobasidiales</taxon>
        <taxon>Filobasidiaceae</taxon>
        <taxon>Naganishia</taxon>
    </lineage>
</organism>
<dbReference type="EMBL" id="JASBWR010000112">
    <property type="protein sequence ID" value="KAJ9094377.1"/>
    <property type="molecule type" value="Genomic_DNA"/>
</dbReference>
<evidence type="ECO:0000313" key="2">
    <source>
        <dbReference type="Proteomes" id="UP001241377"/>
    </source>
</evidence>
<protein>
    <submittedName>
        <fullName evidence="1">Uncharacterized protein</fullName>
    </submittedName>
</protein>
<name>A0ACC2V5U4_9TREE</name>
<keyword evidence="2" id="KW-1185">Reference proteome</keyword>
<proteinExistence type="predicted"/>
<accession>A0ACC2V5U4</accession>
<reference evidence="1" key="1">
    <citation type="submission" date="2023-04" db="EMBL/GenBank/DDBJ databases">
        <title>Draft Genome sequencing of Naganishia species isolated from polar environments using Oxford Nanopore Technology.</title>
        <authorList>
            <person name="Leo P."/>
            <person name="Venkateswaran K."/>
        </authorList>
    </citation>
    <scope>NUCLEOTIDE SEQUENCE</scope>
    <source>
        <strain evidence="1">MNA-CCFEE 5261</strain>
    </source>
</reference>
<comment type="caution">
    <text evidence="1">The sequence shown here is derived from an EMBL/GenBank/DDBJ whole genome shotgun (WGS) entry which is preliminary data.</text>
</comment>